<sequence length="200" mass="22688">MPENIEQPTQTNNNIVAEKGFKKYFAFAWDIFKIGLIALVIVLPIRYFLFQPFIVKGESMSPNFETGDYLIVDEISYRFSEPQRGDVVVFKYPKDAAQRFIKRIIGVPGETVDIKDGKVSIAKDSEAIILDESYLPDDLKTIGDINITLAADEYFVLGDNRQYSYDSRAWGVVPRQNIIGKAFLRIFPLTTLSAISQPAY</sequence>
<dbReference type="Gene3D" id="2.10.109.10">
    <property type="entry name" value="Umud Fragment, subunit A"/>
    <property type="match status" value="1"/>
</dbReference>
<dbReference type="Pfam" id="PF10502">
    <property type="entry name" value="Peptidase_S26"/>
    <property type="match status" value="1"/>
</dbReference>
<organism evidence="8 9">
    <name type="scientific">Candidatus Staskawiczbacteria bacterium RIFCSPHIGHO2_01_FULL_36_16</name>
    <dbReference type="NCBI Taxonomy" id="1802200"/>
    <lineage>
        <taxon>Bacteria</taxon>
        <taxon>Candidatus Staskawicziibacteriota</taxon>
    </lineage>
</organism>
<evidence type="ECO:0000256" key="6">
    <source>
        <dbReference type="RuleBase" id="RU362042"/>
    </source>
</evidence>
<keyword evidence="6" id="KW-0472">Membrane</keyword>
<name>A0A1G2HQV9_9BACT</name>
<evidence type="ECO:0000256" key="2">
    <source>
        <dbReference type="ARBA" id="ARBA00009370"/>
    </source>
</evidence>
<feature type="active site" evidence="5">
    <location>
        <position position="59"/>
    </location>
</feature>
<evidence type="ECO:0000256" key="5">
    <source>
        <dbReference type="PIRSR" id="PIRSR600223-1"/>
    </source>
</evidence>
<accession>A0A1G2HQV9</accession>
<dbReference type="PANTHER" id="PTHR43390">
    <property type="entry name" value="SIGNAL PEPTIDASE I"/>
    <property type="match status" value="1"/>
</dbReference>
<evidence type="ECO:0000259" key="7">
    <source>
        <dbReference type="Pfam" id="PF10502"/>
    </source>
</evidence>
<dbReference type="SUPFAM" id="SSF51306">
    <property type="entry name" value="LexA/Signal peptidase"/>
    <property type="match status" value="1"/>
</dbReference>
<evidence type="ECO:0000256" key="4">
    <source>
        <dbReference type="ARBA" id="ARBA00022801"/>
    </source>
</evidence>
<dbReference type="Proteomes" id="UP000177190">
    <property type="component" value="Unassembled WGS sequence"/>
</dbReference>
<dbReference type="InterPro" id="IPR019757">
    <property type="entry name" value="Pept_S26A_signal_pept_1_Lys-AS"/>
</dbReference>
<dbReference type="GO" id="GO:0009003">
    <property type="term" value="F:signal peptidase activity"/>
    <property type="evidence" value="ECO:0007669"/>
    <property type="project" value="UniProtKB-EC"/>
</dbReference>
<dbReference type="EC" id="3.4.21.89" evidence="3 6"/>
<keyword evidence="4 6" id="KW-0378">Hydrolase</keyword>
<comment type="subcellular location">
    <subcellularLocation>
        <location evidence="6">Membrane</location>
        <topology evidence="6">Single-pass type II membrane protein</topology>
    </subcellularLocation>
</comment>
<dbReference type="PROSITE" id="PS00760">
    <property type="entry name" value="SPASE_I_2"/>
    <property type="match status" value="1"/>
</dbReference>
<comment type="catalytic activity">
    <reaction evidence="1 6">
        <text>Cleavage of hydrophobic, N-terminal signal or leader sequences from secreted and periplasmic proteins.</text>
        <dbReference type="EC" id="3.4.21.89"/>
    </reaction>
</comment>
<dbReference type="InterPro" id="IPR019533">
    <property type="entry name" value="Peptidase_S26"/>
</dbReference>
<feature type="domain" description="Peptidase S26" evidence="7">
    <location>
        <begin position="30"/>
        <end position="186"/>
    </location>
</feature>
<dbReference type="NCBIfam" id="TIGR02227">
    <property type="entry name" value="sigpep_I_bact"/>
    <property type="match status" value="1"/>
</dbReference>
<dbReference type="EMBL" id="MHOM01000021">
    <property type="protein sequence ID" value="OGZ64621.1"/>
    <property type="molecule type" value="Genomic_DNA"/>
</dbReference>
<evidence type="ECO:0000313" key="8">
    <source>
        <dbReference type="EMBL" id="OGZ64621.1"/>
    </source>
</evidence>
<proteinExistence type="inferred from homology"/>
<dbReference type="STRING" id="1802200.A2812_02395"/>
<dbReference type="GO" id="GO:0006465">
    <property type="term" value="P:signal peptide processing"/>
    <property type="evidence" value="ECO:0007669"/>
    <property type="project" value="InterPro"/>
</dbReference>
<feature type="transmembrane region" description="Helical" evidence="6">
    <location>
        <begin position="31"/>
        <end position="50"/>
    </location>
</feature>
<evidence type="ECO:0000256" key="3">
    <source>
        <dbReference type="ARBA" id="ARBA00013208"/>
    </source>
</evidence>
<dbReference type="GO" id="GO:0004252">
    <property type="term" value="F:serine-type endopeptidase activity"/>
    <property type="evidence" value="ECO:0007669"/>
    <property type="project" value="InterPro"/>
</dbReference>
<evidence type="ECO:0000256" key="1">
    <source>
        <dbReference type="ARBA" id="ARBA00000677"/>
    </source>
</evidence>
<dbReference type="PROSITE" id="PS00761">
    <property type="entry name" value="SPASE_I_3"/>
    <property type="match status" value="1"/>
</dbReference>
<keyword evidence="6" id="KW-0645">Protease</keyword>
<dbReference type="PRINTS" id="PR00727">
    <property type="entry name" value="LEADERPTASE"/>
</dbReference>
<reference evidence="8 9" key="1">
    <citation type="journal article" date="2016" name="Nat. Commun.">
        <title>Thousands of microbial genomes shed light on interconnected biogeochemical processes in an aquifer system.</title>
        <authorList>
            <person name="Anantharaman K."/>
            <person name="Brown C.T."/>
            <person name="Hug L.A."/>
            <person name="Sharon I."/>
            <person name="Castelle C.J."/>
            <person name="Probst A.J."/>
            <person name="Thomas B.C."/>
            <person name="Singh A."/>
            <person name="Wilkins M.J."/>
            <person name="Karaoz U."/>
            <person name="Brodie E.L."/>
            <person name="Williams K.H."/>
            <person name="Hubbard S.S."/>
            <person name="Banfield J.F."/>
        </authorList>
    </citation>
    <scope>NUCLEOTIDE SEQUENCE [LARGE SCALE GENOMIC DNA]</scope>
</reference>
<feature type="active site" evidence="5">
    <location>
        <position position="102"/>
    </location>
</feature>
<keyword evidence="6" id="KW-0812">Transmembrane</keyword>
<protein>
    <recommendedName>
        <fullName evidence="3 6">Signal peptidase I</fullName>
        <ecNumber evidence="3 6">3.4.21.89</ecNumber>
    </recommendedName>
</protein>
<comment type="caution">
    <text evidence="8">The sequence shown here is derived from an EMBL/GenBank/DDBJ whole genome shotgun (WGS) entry which is preliminary data.</text>
</comment>
<dbReference type="PANTHER" id="PTHR43390:SF1">
    <property type="entry name" value="CHLOROPLAST PROCESSING PEPTIDASE"/>
    <property type="match status" value="1"/>
</dbReference>
<gene>
    <name evidence="8" type="ORF">A2812_02395</name>
</gene>
<dbReference type="InterPro" id="IPR036286">
    <property type="entry name" value="LexA/Signal_pep-like_sf"/>
</dbReference>
<dbReference type="InterPro" id="IPR019758">
    <property type="entry name" value="Pept_S26A_signal_pept_1_CS"/>
</dbReference>
<dbReference type="InterPro" id="IPR000223">
    <property type="entry name" value="Pept_S26A_signal_pept_1"/>
</dbReference>
<keyword evidence="6" id="KW-1133">Transmembrane helix</keyword>
<dbReference type="AlphaFoldDB" id="A0A1G2HQV9"/>
<evidence type="ECO:0000313" key="9">
    <source>
        <dbReference type="Proteomes" id="UP000177190"/>
    </source>
</evidence>
<dbReference type="CDD" id="cd06530">
    <property type="entry name" value="S26_SPase_I"/>
    <property type="match status" value="1"/>
</dbReference>
<dbReference type="GO" id="GO:0016020">
    <property type="term" value="C:membrane"/>
    <property type="evidence" value="ECO:0007669"/>
    <property type="project" value="UniProtKB-SubCell"/>
</dbReference>
<comment type="similarity">
    <text evidence="2 6">Belongs to the peptidase S26 family.</text>
</comment>